<dbReference type="PANTHER" id="PTHR42715:SF10">
    <property type="entry name" value="BETA-GLUCOSIDASE"/>
    <property type="match status" value="1"/>
</dbReference>
<dbReference type="InterPro" id="IPR036962">
    <property type="entry name" value="Glyco_hydro_3_N_sf"/>
</dbReference>
<protein>
    <submittedName>
        <fullName evidence="6">Beta-glucosidase</fullName>
    </submittedName>
</protein>
<dbReference type="Pfam" id="PF14310">
    <property type="entry name" value="Fn3-like"/>
    <property type="match status" value="1"/>
</dbReference>
<dbReference type="Gene3D" id="3.20.20.300">
    <property type="entry name" value="Glycoside hydrolase, family 3, N-terminal domain"/>
    <property type="match status" value="1"/>
</dbReference>
<dbReference type="PANTHER" id="PTHR42715">
    <property type="entry name" value="BETA-GLUCOSIDASE"/>
    <property type="match status" value="1"/>
</dbReference>
<keyword evidence="2 4" id="KW-0378">Hydrolase</keyword>
<dbReference type="SUPFAM" id="SSF51445">
    <property type="entry name" value="(Trans)glycosidases"/>
    <property type="match status" value="1"/>
</dbReference>
<accession>A0A0M6WIT9</accession>
<dbReference type="InterPro" id="IPR017853">
    <property type="entry name" value="GH"/>
</dbReference>
<evidence type="ECO:0000256" key="2">
    <source>
        <dbReference type="ARBA" id="ARBA00022801"/>
    </source>
</evidence>
<name>A0A0M6WIT9_9FIRM</name>
<evidence type="ECO:0000256" key="3">
    <source>
        <dbReference type="ARBA" id="ARBA00023277"/>
    </source>
</evidence>
<dbReference type="Gene3D" id="2.60.40.10">
    <property type="entry name" value="Immunoglobulins"/>
    <property type="match status" value="1"/>
</dbReference>
<feature type="domain" description="Fibronectin type III-like" evidence="5">
    <location>
        <begin position="341"/>
        <end position="417"/>
    </location>
</feature>
<dbReference type="RefSeq" id="WP_055039456.1">
    <property type="nucleotide sequence ID" value="NZ_CVRS01000065.1"/>
</dbReference>
<proteinExistence type="inferred from homology"/>
<dbReference type="GO" id="GO:0005975">
    <property type="term" value="P:carbohydrate metabolic process"/>
    <property type="evidence" value="ECO:0007669"/>
    <property type="project" value="InterPro"/>
</dbReference>
<dbReference type="Pfam" id="PF01915">
    <property type="entry name" value="Glyco_hydro_3_C"/>
    <property type="match status" value="1"/>
</dbReference>
<keyword evidence="4" id="KW-0326">Glycosidase</keyword>
<evidence type="ECO:0000256" key="1">
    <source>
        <dbReference type="ARBA" id="ARBA00005336"/>
    </source>
</evidence>
<dbReference type="InterPro" id="IPR050288">
    <property type="entry name" value="Cellulose_deg_GH3"/>
</dbReference>
<dbReference type="GO" id="GO:0004553">
    <property type="term" value="F:hydrolase activity, hydrolyzing O-glycosyl compounds"/>
    <property type="evidence" value="ECO:0007669"/>
    <property type="project" value="InterPro"/>
</dbReference>
<dbReference type="AlphaFoldDB" id="A0A0M6WIT9"/>
<gene>
    <name evidence="6" type="ORF">RIL183_19831</name>
</gene>
<dbReference type="PRINTS" id="PR00133">
    <property type="entry name" value="GLHYDRLASE3"/>
</dbReference>
<dbReference type="InterPro" id="IPR002772">
    <property type="entry name" value="Glyco_hydro_3_C"/>
</dbReference>
<dbReference type="STRING" id="360807.ERS852392_03158"/>
<dbReference type="InterPro" id="IPR001764">
    <property type="entry name" value="Glyco_hydro_3_N"/>
</dbReference>
<organism evidence="6 7">
    <name type="scientific">Roseburia inulinivorans</name>
    <dbReference type="NCBI Taxonomy" id="360807"/>
    <lineage>
        <taxon>Bacteria</taxon>
        <taxon>Bacillati</taxon>
        <taxon>Bacillota</taxon>
        <taxon>Clostridia</taxon>
        <taxon>Lachnospirales</taxon>
        <taxon>Lachnospiraceae</taxon>
        <taxon>Roseburia</taxon>
    </lineage>
</organism>
<dbReference type="Pfam" id="PF00933">
    <property type="entry name" value="Glyco_hydro_3"/>
    <property type="match status" value="1"/>
</dbReference>
<reference evidence="7" key="1">
    <citation type="submission" date="2015-05" db="EMBL/GenBank/DDBJ databases">
        <authorList>
            <consortium name="Pathogen Informatics"/>
        </authorList>
    </citation>
    <scope>NUCLEOTIDE SEQUENCE [LARGE SCALE GENOMIC DNA]</scope>
    <source>
        <strain evidence="7">L1-83</strain>
    </source>
</reference>
<dbReference type="EMBL" id="CVRS01000065">
    <property type="protein sequence ID" value="CRL36645.1"/>
    <property type="molecule type" value="Genomic_DNA"/>
</dbReference>
<dbReference type="PROSITE" id="PS00775">
    <property type="entry name" value="GLYCOSYL_HYDROL_F3"/>
    <property type="match status" value="1"/>
</dbReference>
<evidence type="ECO:0000313" key="7">
    <source>
        <dbReference type="Proteomes" id="UP000049828"/>
    </source>
</evidence>
<dbReference type="InterPro" id="IPR026891">
    <property type="entry name" value="Fn3-like"/>
</dbReference>
<dbReference type="Proteomes" id="UP000049828">
    <property type="component" value="Unassembled WGS sequence"/>
</dbReference>
<evidence type="ECO:0000259" key="5">
    <source>
        <dbReference type="SMART" id="SM01217"/>
    </source>
</evidence>
<keyword evidence="3" id="KW-0119">Carbohydrate metabolism</keyword>
<dbReference type="SUPFAM" id="SSF52279">
    <property type="entry name" value="Beta-D-glucan exohydrolase, C-terminal domain"/>
    <property type="match status" value="1"/>
</dbReference>
<sequence length="944" mass="103552">MSMSTIGVPLEGFGAYCRAAAAEGAVLLKNEGHMFPLKKEEMVSVFGRCQFETYRSGTGSGGAVNVPYAVNIYDGMRESGSFTLNEELADIYRAWLKDHPFDNGGGGWAAEPWHQKEMVITEEIAAAAAEKSEKAIFIIGRTAGEDKDYANEAGSYLLTPEELENLKVLTAHFEQVAVLLNVSNIIDMSWLKNPVYKDHIRSVLYIWQGGMESGNAVADVLSGKVSPSGKLTDTIACSLADYPAANDFGDTVRNFYTEDIYVGYRYFETFCPEKVMYEFGFGLSYSKFDIEILKAETVTEESEVGGAWGSHGVSIDNGTCAGKEVQITICVKNTGDCRGKEVVQVYVQAPQGKLGKPARELKAFAKTKELAPGEKQKMTLHIPVKNLASYDDSGVAGHKSCYVSEAGAYVFHVGNSVRNTKIADVDGKGAYIVKELCVTEALQEALAPTEAFERIRPGQSREDGSYQQEKEAVPQQTIRLQERIEAHLPEQLAITGDKGIRFSDVAEGKADLDTFIAQLTKEELATIVRGEGMSSPKVTPGTASTFGGVSDRLYEYGIPAACCADGPSGIRMESGLKATQLPIGTLLACSFNIPMMEELYVMEGKELVANEVDTLLGPGINIHRYPLNGRNFEYFSEDPYVTGCFAAAVTRGIKKGGSFATVKHFAANNQETARHTVDSVVSERALREIYLKGFEIAVKEGEASSIMTSYNPINGHWTSSNYDLNTTILRGEWGYEGIVMTDWWASVNDVVKGGKQDHHALSSMVRSQNDLYMVVNNNGAEINAMGDDILEALDNGKLTIGELQRSAKNICRFILNAPVMKRPLRPLEEVKAYEPLQGAGSEGATWESDISIVPEDKVSQKIYVNQSGVYNVVVKFISPQSNLAQAAANLYLNDELFFTLQTSGTEGRPNTQKICRVELKQGYYEIKTEVVKPKLEMEWVEIRK</sequence>
<dbReference type="Gene3D" id="3.40.50.1700">
    <property type="entry name" value="Glycoside hydrolase family 3 C-terminal domain"/>
    <property type="match status" value="1"/>
</dbReference>
<evidence type="ECO:0000313" key="6">
    <source>
        <dbReference type="EMBL" id="CRL36645.1"/>
    </source>
</evidence>
<comment type="similarity">
    <text evidence="1 4">Belongs to the glycosyl hydrolase 3 family.</text>
</comment>
<dbReference type="OrthoDB" id="98455at2"/>
<dbReference type="InterPro" id="IPR036881">
    <property type="entry name" value="Glyco_hydro_3_C_sf"/>
</dbReference>
<dbReference type="SMART" id="SM01217">
    <property type="entry name" value="Fn3_like"/>
    <property type="match status" value="1"/>
</dbReference>
<keyword evidence="7" id="KW-1185">Reference proteome</keyword>
<evidence type="ECO:0000256" key="4">
    <source>
        <dbReference type="RuleBase" id="RU361161"/>
    </source>
</evidence>
<dbReference type="InterPro" id="IPR013783">
    <property type="entry name" value="Ig-like_fold"/>
</dbReference>
<dbReference type="InterPro" id="IPR019800">
    <property type="entry name" value="Glyco_hydro_3_AS"/>
</dbReference>